<evidence type="ECO:0000313" key="6">
    <source>
        <dbReference type="EMBL" id="TMW58516.1"/>
    </source>
</evidence>
<organism evidence="6 7">
    <name type="scientific">Pythium oligandrum</name>
    <name type="common">Mycoparasitic fungus</name>
    <dbReference type="NCBI Taxonomy" id="41045"/>
    <lineage>
        <taxon>Eukaryota</taxon>
        <taxon>Sar</taxon>
        <taxon>Stramenopiles</taxon>
        <taxon>Oomycota</taxon>
        <taxon>Peronosporomycetes</taxon>
        <taxon>Pythiales</taxon>
        <taxon>Pythiaceae</taxon>
        <taxon>Pythium</taxon>
    </lineage>
</organism>
<comment type="catalytic activity">
    <reaction evidence="1">
        <text>[protein]-peptidylproline (omega=180) = [protein]-peptidylproline (omega=0)</text>
        <dbReference type="Rhea" id="RHEA:16237"/>
        <dbReference type="Rhea" id="RHEA-COMP:10747"/>
        <dbReference type="Rhea" id="RHEA-COMP:10748"/>
        <dbReference type="ChEBI" id="CHEBI:83833"/>
        <dbReference type="ChEBI" id="CHEBI:83834"/>
        <dbReference type="EC" id="5.2.1.8"/>
    </reaction>
</comment>
<dbReference type="OrthoDB" id="72596at2759"/>
<dbReference type="Pfam" id="PF13181">
    <property type="entry name" value="TPR_8"/>
    <property type="match status" value="1"/>
</dbReference>
<dbReference type="InterPro" id="IPR019734">
    <property type="entry name" value="TPR_rpt"/>
</dbReference>
<keyword evidence="3" id="KW-0697">Rotamase</keyword>
<dbReference type="SMART" id="SM00028">
    <property type="entry name" value="TPR"/>
    <property type="match status" value="3"/>
</dbReference>
<evidence type="ECO:0000256" key="4">
    <source>
        <dbReference type="ARBA" id="ARBA00023235"/>
    </source>
</evidence>
<accession>A0A8K1FDM2</accession>
<evidence type="ECO:0000256" key="2">
    <source>
        <dbReference type="ARBA" id="ARBA00013194"/>
    </source>
</evidence>
<reference evidence="6" key="1">
    <citation type="submission" date="2019-03" db="EMBL/GenBank/DDBJ databases">
        <title>Long read genome sequence of the mycoparasitic Pythium oligandrum ATCC 38472 isolated from sugarbeet rhizosphere.</title>
        <authorList>
            <person name="Gaulin E."/>
        </authorList>
    </citation>
    <scope>NUCLEOTIDE SEQUENCE</scope>
    <source>
        <strain evidence="6">ATCC 38472_TT</strain>
    </source>
</reference>
<dbReference type="Gene3D" id="1.25.40.10">
    <property type="entry name" value="Tetratricopeptide repeat domain"/>
    <property type="match status" value="1"/>
</dbReference>
<keyword evidence="4" id="KW-0413">Isomerase</keyword>
<evidence type="ECO:0000256" key="5">
    <source>
        <dbReference type="PROSITE-ProRule" id="PRU00339"/>
    </source>
</evidence>
<dbReference type="AlphaFoldDB" id="A0A8K1FDM2"/>
<dbReference type="PROSITE" id="PS50005">
    <property type="entry name" value="TPR"/>
    <property type="match status" value="1"/>
</dbReference>
<keyword evidence="7" id="KW-1185">Reference proteome</keyword>
<dbReference type="InterPro" id="IPR011990">
    <property type="entry name" value="TPR-like_helical_dom_sf"/>
</dbReference>
<name>A0A8K1FDM2_PYTOL</name>
<protein>
    <recommendedName>
        <fullName evidence="2">peptidylprolyl isomerase</fullName>
        <ecNumber evidence="2">5.2.1.8</ecNumber>
    </recommendedName>
</protein>
<dbReference type="GO" id="GO:0003755">
    <property type="term" value="F:peptidyl-prolyl cis-trans isomerase activity"/>
    <property type="evidence" value="ECO:0007669"/>
    <property type="project" value="UniProtKB-EC"/>
</dbReference>
<dbReference type="EC" id="5.2.1.8" evidence="2"/>
<dbReference type="Proteomes" id="UP000794436">
    <property type="component" value="Unassembled WGS sequence"/>
</dbReference>
<comment type="caution">
    <text evidence="6">The sequence shown here is derived from an EMBL/GenBank/DDBJ whole genome shotgun (WGS) entry which is preliminary data.</text>
</comment>
<feature type="repeat" description="TPR" evidence="5">
    <location>
        <begin position="204"/>
        <end position="237"/>
    </location>
</feature>
<dbReference type="EMBL" id="SPLM01000111">
    <property type="protein sequence ID" value="TMW58516.1"/>
    <property type="molecule type" value="Genomic_DNA"/>
</dbReference>
<proteinExistence type="predicted"/>
<keyword evidence="5" id="KW-0802">TPR repeat</keyword>
<dbReference type="PANTHER" id="PTHR46512">
    <property type="entry name" value="PEPTIDYLPROLYL ISOMERASE"/>
    <property type="match status" value="1"/>
</dbReference>
<dbReference type="InterPro" id="IPR050754">
    <property type="entry name" value="FKBP4/5/8-like"/>
</dbReference>
<evidence type="ECO:0000256" key="3">
    <source>
        <dbReference type="ARBA" id="ARBA00023110"/>
    </source>
</evidence>
<dbReference type="PANTHER" id="PTHR46512:SF9">
    <property type="entry name" value="PEPTIDYLPROLYL ISOMERASE"/>
    <property type="match status" value="1"/>
</dbReference>
<gene>
    <name evidence="6" type="ORF">Poli38472_010075</name>
</gene>
<dbReference type="SUPFAM" id="SSF48452">
    <property type="entry name" value="TPR-like"/>
    <property type="match status" value="1"/>
</dbReference>
<evidence type="ECO:0000256" key="1">
    <source>
        <dbReference type="ARBA" id="ARBA00000971"/>
    </source>
</evidence>
<evidence type="ECO:0000313" key="7">
    <source>
        <dbReference type="Proteomes" id="UP000794436"/>
    </source>
</evidence>
<sequence length="267" mass="29817">MSVVECAVYGDASHTSRLYTGAFPTRWLHESQADDSSSLRVDTAHLQVTPIVRQHALALLESNEHRREFQVARSEMPSLACEDTAVTDLFGVLQLHGNHESAGVVDGDISWFDAKLGRAASYRQRGNELFKQEKIGSAIRAYTKALEWLECPSDCTYDPLEQAQVDEIAIPCHTNLATCYWKRSQMDQCILNCSKVLARVPTHSKALFRRSQAYLQSKSFDEAVSDLERAVASDPASTLFQSHLDKAKRARAQHQSRAKQAFAKGFA</sequence>